<name>A0A0S2IPB3_LEPBO</name>
<dbReference type="AlphaFoldDB" id="A0A0S2IPB3"/>
<sequence length="54" mass="6442">MDSSTPRKKFFRNLWIGFVSRKEKRYPPEFPSSGYRVFSSTRIYSKGSGMNWED</sequence>
<evidence type="ECO:0000313" key="1">
    <source>
        <dbReference type="EMBL" id="ALO25466.1"/>
    </source>
</evidence>
<reference evidence="1 2" key="1">
    <citation type="journal article" date="2015" name="PLoS Negl. Trop. Dis.">
        <title>Distribution of Plasmids in Distinct Leptospira Pathogenic Species.</title>
        <authorList>
            <person name="Wang Y."/>
            <person name="Zhuang X."/>
            <person name="Zhong Y."/>
            <person name="Zhang C."/>
            <person name="Zhang Y."/>
            <person name="Zeng L."/>
            <person name="Zhu Y."/>
            <person name="He P."/>
            <person name="Dong K."/>
            <person name="Pal U."/>
            <person name="Guo X."/>
            <person name="Qin J."/>
        </authorList>
    </citation>
    <scope>NUCLEOTIDE SEQUENCE [LARGE SCALE GENOMIC DNA]</scope>
    <source>
        <strain evidence="1 2">56604</strain>
    </source>
</reference>
<accession>A0A0S2IPB3</accession>
<organism evidence="1">
    <name type="scientific">Leptospira borgpetersenii serovar Ballum</name>
    <dbReference type="NCBI Taxonomy" id="280505"/>
    <lineage>
        <taxon>Bacteria</taxon>
        <taxon>Pseudomonadati</taxon>
        <taxon>Spirochaetota</taxon>
        <taxon>Spirochaetia</taxon>
        <taxon>Leptospirales</taxon>
        <taxon>Leptospiraceae</taxon>
        <taxon>Leptospira</taxon>
    </lineage>
</organism>
<dbReference type="Proteomes" id="UP000058857">
    <property type="component" value="Chromosome 1"/>
</dbReference>
<evidence type="ECO:0000313" key="2">
    <source>
        <dbReference type="Proteomes" id="UP000058857"/>
    </source>
</evidence>
<proteinExistence type="predicted"/>
<protein>
    <submittedName>
        <fullName evidence="1">Uncharacterized protein</fullName>
    </submittedName>
</protein>
<gene>
    <name evidence="1" type="ORF">LBBP_01161</name>
</gene>
<dbReference type="EMBL" id="CP012029">
    <property type="protein sequence ID" value="ALO25466.1"/>
    <property type="molecule type" value="Genomic_DNA"/>
</dbReference>